<dbReference type="InterPro" id="IPR004401">
    <property type="entry name" value="YbaB/EbfC"/>
</dbReference>
<evidence type="ECO:0000313" key="3">
    <source>
        <dbReference type="EMBL" id="MBN9413475.1"/>
    </source>
</evidence>
<name>A0A8J7PJP7_9PROT</name>
<comment type="similarity">
    <text evidence="2">Belongs to the YbaB/EbfC family.</text>
</comment>
<dbReference type="Proteomes" id="UP000664414">
    <property type="component" value="Unassembled WGS sequence"/>
</dbReference>
<dbReference type="AlphaFoldDB" id="A0A8J7PJP7"/>
<dbReference type="Pfam" id="PF02575">
    <property type="entry name" value="YbaB_DNA_bd"/>
    <property type="match status" value="1"/>
</dbReference>
<dbReference type="GO" id="GO:0005829">
    <property type="term" value="C:cytosol"/>
    <property type="evidence" value="ECO:0007669"/>
    <property type="project" value="TreeGrafter"/>
</dbReference>
<proteinExistence type="inferred from homology"/>
<keyword evidence="1 2" id="KW-0238">DNA-binding</keyword>
<protein>
    <recommendedName>
        <fullName evidence="2">Nucleoid-associated protein J0H12_06105</fullName>
    </recommendedName>
</protein>
<evidence type="ECO:0000256" key="2">
    <source>
        <dbReference type="HAMAP-Rule" id="MF_00274"/>
    </source>
</evidence>
<dbReference type="PIRSF" id="PIRSF004555">
    <property type="entry name" value="UCP004555"/>
    <property type="match status" value="1"/>
</dbReference>
<dbReference type="GO" id="GO:0003677">
    <property type="term" value="F:DNA binding"/>
    <property type="evidence" value="ECO:0007669"/>
    <property type="project" value="UniProtKB-UniRule"/>
</dbReference>
<dbReference type="SUPFAM" id="SSF82607">
    <property type="entry name" value="YbaB-like"/>
    <property type="match status" value="1"/>
</dbReference>
<dbReference type="PANTHER" id="PTHR33449:SF1">
    <property type="entry name" value="NUCLEOID-ASSOCIATED PROTEIN YBAB"/>
    <property type="match status" value="1"/>
</dbReference>
<reference evidence="3" key="1">
    <citation type="submission" date="2021-02" db="EMBL/GenBank/DDBJ databases">
        <title>Thiocyanate and organic carbon inputs drive convergent selection for specific autotrophic Afipia and Thiobacillus strains within complex microbiomes.</title>
        <authorList>
            <person name="Huddy R.J."/>
            <person name="Sachdeva R."/>
            <person name="Kadzinga F."/>
            <person name="Kantor R.S."/>
            <person name="Harrison S.T.L."/>
            <person name="Banfield J.F."/>
        </authorList>
    </citation>
    <scope>NUCLEOTIDE SEQUENCE</scope>
    <source>
        <strain evidence="3">SCN18_10_11_15_R4_P_38_20</strain>
    </source>
</reference>
<comment type="function">
    <text evidence="2">Binds to DNA and alters its conformation. May be involved in regulation of gene expression, nucleoid organization and DNA protection.</text>
</comment>
<evidence type="ECO:0000256" key="1">
    <source>
        <dbReference type="ARBA" id="ARBA00023125"/>
    </source>
</evidence>
<comment type="subcellular location">
    <subcellularLocation>
        <location evidence="2">Cytoplasm</location>
        <location evidence="2">Nucleoid</location>
    </subcellularLocation>
</comment>
<comment type="caution">
    <text evidence="3">The sequence shown here is derived from an EMBL/GenBank/DDBJ whole genome shotgun (WGS) entry which is preliminary data.</text>
</comment>
<keyword evidence="2" id="KW-0963">Cytoplasm</keyword>
<gene>
    <name evidence="3" type="ORF">J0H12_06105</name>
</gene>
<dbReference type="Gene3D" id="3.30.1310.10">
    <property type="entry name" value="Nucleoid-associated protein YbaB-like domain"/>
    <property type="match status" value="1"/>
</dbReference>
<dbReference type="PANTHER" id="PTHR33449">
    <property type="entry name" value="NUCLEOID-ASSOCIATED PROTEIN YBAB"/>
    <property type="match status" value="1"/>
</dbReference>
<organism evidence="3 4">
    <name type="scientific">Candidatus Paracaedimonas acanthamoebae</name>
    <dbReference type="NCBI Taxonomy" id="244581"/>
    <lineage>
        <taxon>Bacteria</taxon>
        <taxon>Pseudomonadati</taxon>
        <taxon>Pseudomonadota</taxon>
        <taxon>Alphaproteobacteria</taxon>
        <taxon>Holosporales</taxon>
        <taxon>Caedimonadaceae</taxon>
        <taxon>Candidatus Paracaedimonas</taxon>
    </lineage>
</organism>
<comment type="subunit">
    <text evidence="2">Homodimer.</text>
</comment>
<dbReference type="NCBIfam" id="TIGR00103">
    <property type="entry name" value="DNA_YbaB_EbfC"/>
    <property type="match status" value="1"/>
</dbReference>
<sequence length="107" mass="11544">MKNIGQLMKQAQEMQAQMASMQEQLGGIHVEGKAGGGMVEVTLTCKNDLKKVKIDPSLLNPAEVEILEDLLIAAFNDAKQKAETRTAEEMSKITSGLKLPGGMSLPF</sequence>
<accession>A0A8J7PJP7</accession>
<dbReference type="GO" id="GO:0043590">
    <property type="term" value="C:bacterial nucleoid"/>
    <property type="evidence" value="ECO:0007669"/>
    <property type="project" value="UniProtKB-UniRule"/>
</dbReference>
<dbReference type="InterPro" id="IPR036894">
    <property type="entry name" value="YbaB-like_sf"/>
</dbReference>
<dbReference type="EMBL" id="JAFKGL010000025">
    <property type="protein sequence ID" value="MBN9413475.1"/>
    <property type="molecule type" value="Genomic_DNA"/>
</dbReference>
<dbReference type="HAMAP" id="MF_00274">
    <property type="entry name" value="DNA_YbaB_EbfC"/>
    <property type="match status" value="1"/>
</dbReference>
<evidence type="ECO:0000313" key="4">
    <source>
        <dbReference type="Proteomes" id="UP000664414"/>
    </source>
</evidence>